<gene>
    <name evidence="1" type="ORF">CPB84DRAFT_1782868</name>
</gene>
<proteinExistence type="predicted"/>
<name>A0A9P5TLN8_GYMJU</name>
<evidence type="ECO:0000313" key="1">
    <source>
        <dbReference type="EMBL" id="KAF8894353.1"/>
    </source>
</evidence>
<accession>A0A9P5TLN8</accession>
<dbReference type="AlphaFoldDB" id="A0A9P5TLN8"/>
<evidence type="ECO:0000313" key="2">
    <source>
        <dbReference type="Proteomes" id="UP000724874"/>
    </source>
</evidence>
<sequence length="64" mass="7158">MLSHVRPSEFKRAYSHLACTPRSFPTLFIYSLPAVPPFHPFSSLFCACSPPHCCDAVPFLATLF</sequence>
<dbReference type="Proteomes" id="UP000724874">
    <property type="component" value="Unassembled WGS sequence"/>
</dbReference>
<keyword evidence="2" id="KW-1185">Reference proteome</keyword>
<reference evidence="1" key="1">
    <citation type="submission" date="2020-11" db="EMBL/GenBank/DDBJ databases">
        <authorList>
            <consortium name="DOE Joint Genome Institute"/>
            <person name="Ahrendt S."/>
            <person name="Riley R."/>
            <person name="Andreopoulos W."/>
            <person name="LaButti K."/>
            <person name="Pangilinan J."/>
            <person name="Ruiz-duenas F.J."/>
            <person name="Barrasa J.M."/>
            <person name="Sanchez-Garcia M."/>
            <person name="Camarero S."/>
            <person name="Miyauchi S."/>
            <person name="Serrano A."/>
            <person name="Linde D."/>
            <person name="Babiker R."/>
            <person name="Drula E."/>
            <person name="Ayuso-Fernandez I."/>
            <person name="Pacheco R."/>
            <person name="Padilla G."/>
            <person name="Ferreira P."/>
            <person name="Barriuso J."/>
            <person name="Kellner H."/>
            <person name="Castanera R."/>
            <person name="Alfaro M."/>
            <person name="Ramirez L."/>
            <person name="Pisabarro A.G."/>
            <person name="Kuo A."/>
            <person name="Tritt A."/>
            <person name="Lipzen A."/>
            <person name="He G."/>
            <person name="Yan M."/>
            <person name="Ng V."/>
            <person name="Cullen D."/>
            <person name="Martin F."/>
            <person name="Rosso M.-N."/>
            <person name="Henrissat B."/>
            <person name="Hibbett D."/>
            <person name="Martinez A.T."/>
            <person name="Grigoriev I.V."/>
        </authorList>
    </citation>
    <scope>NUCLEOTIDE SEQUENCE</scope>
    <source>
        <strain evidence="1">AH 44721</strain>
    </source>
</reference>
<dbReference type="EMBL" id="JADNYJ010000064">
    <property type="protein sequence ID" value="KAF8894353.1"/>
    <property type="molecule type" value="Genomic_DNA"/>
</dbReference>
<comment type="caution">
    <text evidence="1">The sequence shown here is derived from an EMBL/GenBank/DDBJ whole genome shotgun (WGS) entry which is preliminary data.</text>
</comment>
<organism evidence="1 2">
    <name type="scientific">Gymnopilus junonius</name>
    <name type="common">Spectacular rustgill mushroom</name>
    <name type="synonym">Gymnopilus spectabilis subsp. junonius</name>
    <dbReference type="NCBI Taxonomy" id="109634"/>
    <lineage>
        <taxon>Eukaryota</taxon>
        <taxon>Fungi</taxon>
        <taxon>Dikarya</taxon>
        <taxon>Basidiomycota</taxon>
        <taxon>Agaricomycotina</taxon>
        <taxon>Agaricomycetes</taxon>
        <taxon>Agaricomycetidae</taxon>
        <taxon>Agaricales</taxon>
        <taxon>Agaricineae</taxon>
        <taxon>Hymenogastraceae</taxon>
        <taxon>Gymnopilus</taxon>
    </lineage>
</organism>
<protein>
    <submittedName>
        <fullName evidence="1">Uncharacterized protein</fullName>
    </submittedName>
</protein>